<sequence>MPLFKRSLSLHGHRTSLALEPEFWQVIDAMAARRDMAVSALIAEIDDAREPEDSLSSAVRVHALNDLLSRTS</sequence>
<gene>
    <name evidence="2" type="ORF">ACFSC7_13370</name>
</gene>
<reference evidence="3" key="1">
    <citation type="journal article" date="2019" name="Int. J. Syst. Evol. Microbiol.">
        <title>The Global Catalogue of Microorganisms (GCM) 10K type strain sequencing project: providing services to taxonomists for standard genome sequencing and annotation.</title>
        <authorList>
            <consortium name="The Broad Institute Genomics Platform"/>
            <consortium name="The Broad Institute Genome Sequencing Center for Infectious Disease"/>
            <person name="Wu L."/>
            <person name="Ma J."/>
        </authorList>
    </citation>
    <scope>NUCLEOTIDE SEQUENCE [LARGE SCALE GENOMIC DNA]</scope>
    <source>
        <strain evidence="3">JCM 3369</strain>
    </source>
</reference>
<dbReference type="Proteomes" id="UP001597327">
    <property type="component" value="Unassembled WGS sequence"/>
</dbReference>
<keyword evidence="3" id="KW-1185">Reference proteome</keyword>
<dbReference type="InterPro" id="IPR038268">
    <property type="entry name" value="RHH_sf"/>
</dbReference>
<dbReference type="Pfam" id="PF13467">
    <property type="entry name" value="RHH_4"/>
    <property type="match status" value="1"/>
</dbReference>
<dbReference type="InterPro" id="IPR027373">
    <property type="entry name" value="RHH_dom"/>
</dbReference>
<dbReference type="Gene3D" id="1.10.3990.20">
    <property type="entry name" value="protein bp1543"/>
    <property type="match status" value="1"/>
</dbReference>
<dbReference type="RefSeq" id="WP_149892625.1">
    <property type="nucleotide sequence ID" value="NZ_JBHUFA010000004.1"/>
</dbReference>
<organism evidence="2 3">
    <name type="scientific">Roseibium aestuarii</name>
    <dbReference type="NCBI Taxonomy" id="2600299"/>
    <lineage>
        <taxon>Bacteria</taxon>
        <taxon>Pseudomonadati</taxon>
        <taxon>Pseudomonadota</taxon>
        <taxon>Alphaproteobacteria</taxon>
        <taxon>Hyphomicrobiales</taxon>
        <taxon>Stappiaceae</taxon>
        <taxon>Roseibium</taxon>
    </lineage>
</organism>
<evidence type="ECO:0000313" key="3">
    <source>
        <dbReference type="Proteomes" id="UP001597327"/>
    </source>
</evidence>
<name>A0ABW4JXI5_9HYPH</name>
<evidence type="ECO:0000313" key="2">
    <source>
        <dbReference type="EMBL" id="MFD1696512.1"/>
    </source>
</evidence>
<evidence type="ECO:0000259" key="1">
    <source>
        <dbReference type="Pfam" id="PF13467"/>
    </source>
</evidence>
<proteinExistence type="predicted"/>
<protein>
    <submittedName>
        <fullName evidence="2">Ribbon-helix-helix domain-containing protein</fullName>
    </submittedName>
</protein>
<accession>A0ABW4JXI5</accession>
<feature type="domain" description="Ribbon-helix-helix" evidence="1">
    <location>
        <begin position="5"/>
        <end position="66"/>
    </location>
</feature>
<dbReference type="EMBL" id="JBHUFA010000004">
    <property type="protein sequence ID" value="MFD1696512.1"/>
    <property type="molecule type" value="Genomic_DNA"/>
</dbReference>
<comment type="caution">
    <text evidence="2">The sequence shown here is derived from an EMBL/GenBank/DDBJ whole genome shotgun (WGS) entry which is preliminary data.</text>
</comment>